<proteinExistence type="predicted"/>
<evidence type="ECO:0000256" key="2">
    <source>
        <dbReference type="PROSITE-ProRule" id="PRU01091"/>
    </source>
</evidence>
<dbReference type="Pfam" id="PF00486">
    <property type="entry name" value="Trans_reg_C"/>
    <property type="match status" value="1"/>
</dbReference>
<dbReference type="GO" id="GO:0000160">
    <property type="term" value="P:phosphorelay signal transduction system"/>
    <property type="evidence" value="ECO:0007669"/>
    <property type="project" value="InterPro"/>
</dbReference>
<dbReference type="SMART" id="SM00862">
    <property type="entry name" value="Trans_reg_C"/>
    <property type="match status" value="1"/>
</dbReference>
<comment type="caution">
    <text evidence="6">The sequence shown here is derived from an EMBL/GenBank/DDBJ whole genome shotgun (WGS) entry which is preliminary data.</text>
</comment>
<organism evidence="6 7">
    <name type="scientific">Streptomyces eurocidicus</name>
    <name type="common">Streptoverticillium eurocidicus</name>
    <dbReference type="NCBI Taxonomy" id="66423"/>
    <lineage>
        <taxon>Bacteria</taxon>
        <taxon>Bacillati</taxon>
        <taxon>Actinomycetota</taxon>
        <taxon>Actinomycetes</taxon>
        <taxon>Kitasatosporales</taxon>
        <taxon>Streptomycetaceae</taxon>
        <taxon>Streptomyces</taxon>
    </lineage>
</organism>
<dbReference type="Proteomes" id="UP000235945">
    <property type="component" value="Unassembled WGS sequence"/>
</dbReference>
<dbReference type="Proteomes" id="UP000528608">
    <property type="component" value="Unassembled WGS sequence"/>
</dbReference>
<dbReference type="GO" id="GO:0003677">
    <property type="term" value="F:DNA binding"/>
    <property type="evidence" value="ECO:0007669"/>
    <property type="project" value="UniProtKB-UniRule"/>
</dbReference>
<dbReference type="AlphaFoldDB" id="A0A2N8P0D0"/>
<dbReference type="EMBL" id="LGUI01000002">
    <property type="protein sequence ID" value="PNE34476.1"/>
    <property type="molecule type" value="Genomic_DNA"/>
</dbReference>
<evidence type="ECO:0000313" key="6">
    <source>
        <dbReference type="EMBL" id="PNE34476.1"/>
    </source>
</evidence>
<evidence type="ECO:0000313" key="8">
    <source>
        <dbReference type="Proteomes" id="UP000528608"/>
    </source>
</evidence>
<reference evidence="5 8" key="3">
    <citation type="submission" date="2020-08" db="EMBL/GenBank/DDBJ databases">
        <title>Genomic Encyclopedia of Type Strains, Phase III (KMG-III): the genomes of soil and plant-associated and newly described type strains.</title>
        <authorList>
            <person name="Whitman W."/>
        </authorList>
    </citation>
    <scope>NUCLEOTIDE SEQUENCE [LARGE SCALE GENOMIC DNA]</scope>
    <source>
        <strain evidence="5 8">CECT 3259</strain>
    </source>
</reference>
<gene>
    <name evidence="6" type="ORF">AF335_07795</name>
    <name evidence="5" type="ORF">FHS36_005173</name>
</gene>
<feature type="compositionally biased region" description="Basic and acidic residues" evidence="3">
    <location>
        <begin position="139"/>
        <end position="162"/>
    </location>
</feature>
<keyword evidence="1 2" id="KW-0238">DNA-binding</keyword>
<dbReference type="PANTHER" id="PTHR35807">
    <property type="entry name" value="TRANSCRIPTIONAL REGULATOR REDD-RELATED"/>
    <property type="match status" value="1"/>
</dbReference>
<accession>A0A2N8P0D0</accession>
<dbReference type="OrthoDB" id="581105at2"/>
<protein>
    <submittedName>
        <fullName evidence="5">DNA-binding SARP family transcriptional activator</fullName>
    </submittedName>
</protein>
<dbReference type="InterPro" id="IPR016032">
    <property type="entry name" value="Sig_transdc_resp-reg_C-effctor"/>
</dbReference>
<dbReference type="InterPro" id="IPR001867">
    <property type="entry name" value="OmpR/PhoB-type_DNA-bd"/>
</dbReference>
<reference evidence="7" key="1">
    <citation type="submission" date="2015-07" db="EMBL/GenBank/DDBJ databases">
        <authorList>
            <person name="Graham D.E."/>
            <person name="Giannone R.J."/>
            <person name="Gulvik C.A."/>
            <person name="Hettich R.L."/>
            <person name="Klingeman D.M."/>
            <person name="Mahan K.M."/>
            <person name="Parry R.J."/>
            <person name="Spain J.C."/>
        </authorList>
    </citation>
    <scope>NUCLEOTIDE SEQUENCE [LARGE SCALE GENOMIC DNA]</scope>
    <source>
        <strain evidence="7">ATCC 27428</strain>
    </source>
</reference>
<evidence type="ECO:0000259" key="4">
    <source>
        <dbReference type="PROSITE" id="PS51755"/>
    </source>
</evidence>
<dbReference type="SUPFAM" id="SSF46894">
    <property type="entry name" value="C-terminal effector domain of the bipartite response regulators"/>
    <property type="match status" value="1"/>
</dbReference>
<sequence length="190" mass="20426">MEFRLLGTVAIGTETGDVPLGPAKRRSLLAALLLRPNYPLSVERLTAALWDHEPPLHARGVIQGHVSRLRTLLTAAGAGTHGVGLITQGAGYVLRMPETLLDAHRFEELVALAREQCAPADAVATYQEAPSDVSGTSAGRERRVSGPGKDERIAGTYREIHVSTRGAPSCARPAFPPRQRSPRSPPPHWP</sequence>
<dbReference type="EMBL" id="JACHJF010000020">
    <property type="protein sequence ID" value="MBB5121704.1"/>
    <property type="molecule type" value="Genomic_DNA"/>
</dbReference>
<dbReference type="PANTHER" id="PTHR35807:SF1">
    <property type="entry name" value="TRANSCRIPTIONAL REGULATOR REDD"/>
    <property type="match status" value="1"/>
</dbReference>
<evidence type="ECO:0000313" key="5">
    <source>
        <dbReference type="EMBL" id="MBB5121704.1"/>
    </source>
</evidence>
<name>A0A2N8P0D0_STREU</name>
<evidence type="ECO:0000313" key="7">
    <source>
        <dbReference type="Proteomes" id="UP000235945"/>
    </source>
</evidence>
<dbReference type="InterPro" id="IPR036388">
    <property type="entry name" value="WH-like_DNA-bd_sf"/>
</dbReference>
<keyword evidence="7" id="KW-1185">Reference proteome</keyword>
<reference evidence="6" key="2">
    <citation type="submission" date="2015-07" db="EMBL/GenBank/DDBJ databases">
        <authorList>
            <person name="Noorani M."/>
        </authorList>
    </citation>
    <scope>NUCLEOTIDE SEQUENCE [LARGE SCALE GENOMIC DNA]</scope>
    <source>
        <strain evidence="6">ATCC 27428</strain>
    </source>
</reference>
<feature type="region of interest" description="Disordered" evidence="3">
    <location>
        <begin position="128"/>
        <end position="190"/>
    </location>
</feature>
<dbReference type="GO" id="GO:0006355">
    <property type="term" value="P:regulation of DNA-templated transcription"/>
    <property type="evidence" value="ECO:0007669"/>
    <property type="project" value="InterPro"/>
</dbReference>
<evidence type="ECO:0000256" key="1">
    <source>
        <dbReference type="ARBA" id="ARBA00023125"/>
    </source>
</evidence>
<feature type="domain" description="OmpR/PhoB-type" evidence="4">
    <location>
        <begin position="1"/>
        <end position="96"/>
    </location>
</feature>
<dbReference type="PROSITE" id="PS51755">
    <property type="entry name" value="OMPR_PHOB"/>
    <property type="match status" value="1"/>
</dbReference>
<evidence type="ECO:0000256" key="3">
    <source>
        <dbReference type="SAM" id="MobiDB-lite"/>
    </source>
</evidence>
<feature type="DNA-binding region" description="OmpR/PhoB-type" evidence="2">
    <location>
        <begin position="1"/>
        <end position="96"/>
    </location>
</feature>
<dbReference type="InterPro" id="IPR051677">
    <property type="entry name" value="AfsR-DnrI-RedD_regulator"/>
</dbReference>
<dbReference type="Gene3D" id="1.10.10.10">
    <property type="entry name" value="Winged helix-like DNA-binding domain superfamily/Winged helix DNA-binding domain"/>
    <property type="match status" value="1"/>
</dbReference>
<dbReference type="RefSeq" id="WP_102917546.1">
    <property type="nucleotide sequence ID" value="NZ_JACHJF010000020.1"/>
</dbReference>